<feature type="coiled-coil region" evidence="1">
    <location>
        <begin position="107"/>
        <end position="145"/>
    </location>
</feature>
<reference evidence="4" key="1">
    <citation type="submission" date="2022-01" db="EMBL/GenBank/DDBJ databases">
        <authorList>
            <person name="Braso-Vives M."/>
        </authorList>
    </citation>
    <scope>NUCLEOTIDE SEQUENCE</scope>
</reference>
<dbReference type="OrthoDB" id="10183179at2759"/>
<dbReference type="Gene3D" id="2.60.40.2080">
    <property type="match status" value="1"/>
</dbReference>
<protein>
    <submittedName>
        <fullName evidence="4">Hypp9115 protein</fullName>
    </submittedName>
</protein>
<keyword evidence="1" id="KW-0175">Coiled coil</keyword>
<name>A0A8J9ZE24_BRALA</name>
<dbReference type="SUPFAM" id="SSF141086">
    <property type="entry name" value="Agglutinin HPA-like"/>
    <property type="match status" value="1"/>
</dbReference>
<keyword evidence="5" id="KW-1185">Reference proteome</keyword>
<dbReference type="InterPro" id="IPR019019">
    <property type="entry name" value="H-type_lectin_domain"/>
</dbReference>
<sequence>MYEQAEPVRSPVSGPSSGRTSGPPPQSPSVHLSSSTGRVRYGNDASDKRDEDQETSDTYEEAEAVKRDVTYTPADQATMQQLQQHQTMVAEMTAKDQKFQAEMAANILKVRDEIQLLQAELAAKDRKIEAEMAAKDRKIETLEQRPYIERCETGVLELPAGSLREGEGGRNSIVSDTFRRAFRKPPVVTLGLTKVDVDRWQNTRVYSAVESVSTTGITVRIGTWHDTRVHDVVVTWMACG</sequence>
<evidence type="ECO:0000313" key="4">
    <source>
        <dbReference type="EMBL" id="CAH1251658.1"/>
    </source>
</evidence>
<dbReference type="InterPro" id="IPR037221">
    <property type="entry name" value="H-type_lectin_dom_sf"/>
</dbReference>
<evidence type="ECO:0000313" key="5">
    <source>
        <dbReference type="Proteomes" id="UP000838412"/>
    </source>
</evidence>
<dbReference type="GO" id="GO:0030246">
    <property type="term" value="F:carbohydrate binding"/>
    <property type="evidence" value="ECO:0007669"/>
    <property type="project" value="InterPro"/>
</dbReference>
<feature type="region of interest" description="Disordered" evidence="2">
    <location>
        <begin position="1"/>
        <end position="61"/>
    </location>
</feature>
<feature type="compositionally biased region" description="Acidic residues" evidence="2">
    <location>
        <begin position="52"/>
        <end position="61"/>
    </location>
</feature>
<evidence type="ECO:0000256" key="2">
    <source>
        <dbReference type="SAM" id="MobiDB-lite"/>
    </source>
</evidence>
<evidence type="ECO:0000256" key="1">
    <source>
        <dbReference type="SAM" id="Coils"/>
    </source>
</evidence>
<dbReference type="Pfam" id="PF09458">
    <property type="entry name" value="H_lectin"/>
    <property type="match status" value="1"/>
</dbReference>
<dbReference type="EMBL" id="OV696704">
    <property type="protein sequence ID" value="CAH1251658.1"/>
    <property type="molecule type" value="Genomic_DNA"/>
</dbReference>
<feature type="domain" description="H-type lectin" evidence="3">
    <location>
        <begin position="177"/>
        <end position="238"/>
    </location>
</feature>
<evidence type="ECO:0000259" key="3">
    <source>
        <dbReference type="Pfam" id="PF09458"/>
    </source>
</evidence>
<organism evidence="4 5">
    <name type="scientific">Branchiostoma lanceolatum</name>
    <name type="common">Common lancelet</name>
    <name type="synonym">Amphioxus lanceolatum</name>
    <dbReference type="NCBI Taxonomy" id="7740"/>
    <lineage>
        <taxon>Eukaryota</taxon>
        <taxon>Metazoa</taxon>
        <taxon>Chordata</taxon>
        <taxon>Cephalochordata</taxon>
        <taxon>Leptocardii</taxon>
        <taxon>Amphioxiformes</taxon>
        <taxon>Branchiostomatidae</taxon>
        <taxon>Branchiostoma</taxon>
    </lineage>
</organism>
<dbReference type="AlphaFoldDB" id="A0A8J9ZE24"/>
<proteinExistence type="predicted"/>
<gene>
    <name evidence="4" type="primary">Hypp9115</name>
    <name evidence="4" type="ORF">BLAG_LOCUS11980</name>
</gene>
<dbReference type="GO" id="GO:0007155">
    <property type="term" value="P:cell adhesion"/>
    <property type="evidence" value="ECO:0007669"/>
    <property type="project" value="InterPro"/>
</dbReference>
<feature type="compositionally biased region" description="Low complexity" evidence="2">
    <location>
        <begin position="7"/>
        <end position="21"/>
    </location>
</feature>
<dbReference type="Proteomes" id="UP000838412">
    <property type="component" value="Chromosome 19"/>
</dbReference>
<accession>A0A8J9ZE24</accession>